<dbReference type="Proteomes" id="UP000075349">
    <property type="component" value="Unassembled WGS sequence"/>
</dbReference>
<dbReference type="Proteomes" id="UP000075609">
    <property type="component" value="Unassembled WGS sequence"/>
</dbReference>
<evidence type="ECO:0000313" key="5">
    <source>
        <dbReference type="Proteomes" id="UP000075609"/>
    </source>
</evidence>
<evidence type="ECO:0000256" key="1">
    <source>
        <dbReference type="SAM" id="Phobius"/>
    </source>
</evidence>
<evidence type="ECO:0000313" key="2">
    <source>
        <dbReference type="EMBL" id="KYN23537.1"/>
    </source>
</evidence>
<evidence type="ECO:0000313" key="3">
    <source>
        <dbReference type="EMBL" id="KYN85169.1"/>
    </source>
</evidence>
<comment type="caution">
    <text evidence="2">The sequence shown here is derived from an EMBL/GenBank/DDBJ whole genome shotgun (WGS) entry which is preliminary data.</text>
</comment>
<reference evidence="2" key="2">
    <citation type="submission" date="2015-12" db="EMBL/GenBank/DDBJ databases">
        <authorList>
            <person name="Shamseldin A."/>
            <person name="Moawad H."/>
            <person name="Abd El-Rahim W.M."/>
            <person name="Sadowsky M.J."/>
        </authorList>
    </citation>
    <scope>NUCLEOTIDE SEQUENCE [LARGE SCALE GENOMIC DNA]</scope>
    <source>
        <strain evidence="2">2756-81</strain>
    </source>
</reference>
<dbReference type="EMBL" id="LOBP01000151">
    <property type="protein sequence ID" value="KYN85169.1"/>
    <property type="molecule type" value="Genomic_DNA"/>
</dbReference>
<dbReference type="GeneID" id="95680944"/>
<feature type="transmembrane region" description="Helical" evidence="1">
    <location>
        <begin position="12"/>
        <end position="29"/>
    </location>
</feature>
<keyword evidence="5" id="KW-1185">Reference proteome</keyword>
<sequence>MQPLIKNLILKIVQWVIFLPGIFLFSYVMRPILMLILVPGGLILLALIGGAEVRREIKLLFKELL</sequence>
<name>A0A151JD32_9VIBR</name>
<keyword evidence="1" id="KW-1133">Transmembrane helix</keyword>
<dbReference type="AlphaFoldDB" id="A0A151JD32"/>
<protein>
    <submittedName>
        <fullName evidence="2">Uncharacterized protein</fullName>
    </submittedName>
</protein>
<evidence type="ECO:0000313" key="4">
    <source>
        <dbReference type="Proteomes" id="UP000075349"/>
    </source>
</evidence>
<accession>A0A151JD32</accession>
<keyword evidence="1" id="KW-0812">Transmembrane</keyword>
<gene>
    <name evidence="3" type="ORF">ATY35_03800</name>
    <name evidence="2" type="ORF">AUQ44_16165</name>
</gene>
<organism evidence="2 4">
    <name type="scientific">Vibrio cidicii</name>
    <dbReference type="NCBI Taxonomy" id="1763883"/>
    <lineage>
        <taxon>Bacteria</taxon>
        <taxon>Pseudomonadati</taxon>
        <taxon>Pseudomonadota</taxon>
        <taxon>Gammaproteobacteria</taxon>
        <taxon>Vibrionales</taxon>
        <taxon>Vibrionaceae</taxon>
        <taxon>Vibrio</taxon>
    </lineage>
</organism>
<reference evidence="4 5" key="1">
    <citation type="submission" date="2015-12" db="EMBL/GenBank/DDBJ databases">
        <authorList>
            <person name="Tarr C.L."/>
            <person name="Gladney L.M."/>
        </authorList>
    </citation>
    <scope>NUCLEOTIDE SEQUENCE [LARGE SCALE GENOMIC DNA]</scope>
    <source>
        <strain evidence="3 5">1048-83</strain>
        <strain evidence="4">2756-81</strain>
    </source>
</reference>
<keyword evidence="1" id="KW-0472">Membrane</keyword>
<dbReference type="RefSeq" id="WP_061894436.1">
    <property type="nucleotide sequence ID" value="NZ_CAXYEW010000004.1"/>
</dbReference>
<dbReference type="EMBL" id="LOMK01000002">
    <property type="protein sequence ID" value="KYN23537.1"/>
    <property type="molecule type" value="Genomic_DNA"/>
</dbReference>
<proteinExistence type="predicted"/>
<feature type="transmembrane region" description="Helical" evidence="1">
    <location>
        <begin position="35"/>
        <end position="53"/>
    </location>
</feature>